<dbReference type="AlphaFoldDB" id="A0A952KFK8"/>
<dbReference type="Proteomes" id="UP000700706">
    <property type="component" value="Unassembled WGS sequence"/>
</dbReference>
<dbReference type="CDD" id="cd00165">
    <property type="entry name" value="S4"/>
    <property type="match status" value="1"/>
</dbReference>
<evidence type="ECO:0000313" key="5">
    <source>
        <dbReference type="Proteomes" id="UP000700706"/>
    </source>
</evidence>
<comment type="caution">
    <text evidence="4">The sequence shown here is derived from an EMBL/GenBank/DDBJ whole genome shotgun (WGS) entry which is preliminary data.</text>
</comment>
<proteinExistence type="predicted"/>
<feature type="region of interest" description="Disordered" evidence="2">
    <location>
        <begin position="80"/>
        <end position="126"/>
    </location>
</feature>
<feature type="compositionally biased region" description="Basic and acidic residues" evidence="2">
    <location>
        <begin position="112"/>
        <end position="126"/>
    </location>
</feature>
<sequence>MAERGAAREETERPRLDKWLWQARFFKTRSLAAKVCAAGSIRIDGVPTQKAHAAIRPGMVLTFVQGRHIRVIEIVSLGERRGPASEAQALYRDLQPPTPEAALPASGGPRPTGRDRRSLPPKGHSD</sequence>
<dbReference type="EMBL" id="JAEKLZ010000216">
    <property type="protein sequence ID" value="MBW8726440.1"/>
    <property type="molecule type" value="Genomic_DNA"/>
</dbReference>
<dbReference type="Gene3D" id="3.10.290.10">
    <property type="entry name" value="RNA-binding S4 domain"/>
    <property type="match status" value="1"/>
</dbReference>
<feature type="domain" description="RNA-binding S4" evidence="3">
    <location>
        <begin position="14"/>
        <end position="83"/>
    </location>
</feature>
<accession>A0A952KFK8</accession>
<evidence type="ECO:0000256" key="1">
    <source>
        <dbReference type="PROSITE-ProRule" id="PRU00182"/>
    </source>
</evidence>
<dbReference type="Pfam" id="PF01479">
    <property type="entry name" value="S4"/>
    <property type="match status" value="1"/>
</dbReference>
<dbReference type="InterPro" id="IPR036986">
    <property type="entry name" value="S4_RNA-bd_sf"/>
</dbReference>
<evidence type="ECO:0000256" key="2">
    <source>
        <dbReference type="SAM" id="MobiDB-lite"/>
    </source>
</evidence>
<dbReference type="InterPro" id="IPR002942">
    <property type="entry name" value="S4_RNA-bd"/>
</dbReference>
<gene>
    <name evidence="4" type="ORF">JF625_14955</name>
</gene>
<name>A0A952KFK8_9PROT</name>
<protein>
    <submittedName>
        <fullName evidence="4">RNA-binding S4 domain-containing protein</fullName>
    </submittedName>
</protein>
<reference evidence="4" key="1">
    <citation type="submission" date="2020-06" db="EMBL/GenBank/DDBJ databases">
        <title>Stable isotope informed genome-resolved metagenomics uncovers potential trophic interactions in rhizosphere soil.</title>
        <authorList>
            <person name="Starr E.P."/>
            <person name="Shi S."/>
            <person name="Blazewicz S.J."/>
            <person name="Koch B.J."/>
            <person name="Probst A.J."/>
            <person name="Hungate B.A."/>
            <person name="Pett-Ridge J."/>
            <person name="Firestone M.K."/>
            <person name="Banfield J.F."/>
        </authorList>
    </citation>
    <scope>NUCLEOTIDE SEQUENCE</scope>
    <source>
        <strain evidence="4">YM_69_17</strain>
    </source>
</reference>
<organism evidence="4 5">
    <name type="scientific">Inquilinus limosus</name>
    <dbReference type="NCBI Taxonomy" id="171674"/>
    <lineage>
        <taxon>Bacteria</taxon>
        <taxon>Pseudomonadati</taxon>
        <taxon>Pseudomonadota</taxon>
        <taxon>Alphaproteobacteria</taxon>
        <taxon>Rhodospirillales</taxon>
        <taxon>Rhodospirillaceae</taxon>
        <taxon>Inquilinus</taxon>
    </lineage>
</organism>
<evidence type="ECO:0000313" key="4">
    <source>
        <dbReference type="EMBL" id="MBW8726440.1"/>
    </source>
</evidence>
<keyword evidence="1" id="KW-0694">RNA-binding</keyword>
<dbReference type="SUPFAM" id="SSF55174">
    <property type="entry name" value="Alpha-L RNA-binding motif"/>
    <property type="match status" value="1"/>
</dbReference>
<dbReference type="SMART" id="SM00363">
    <property type="entry name" value="S4"/>
    <property type="match status" value="1"/>
</dbReference>
<evidence type="ECO:0000259" key="3">
    <source>
        <dbReference type="SMART" id="SM00363"/>
    </source>
</evidence>
<dbReference type="PROSITE" id="PS50889">
    <property type="entry name" value="S4"/>
    <property type="match status" value="1"/>
</dbReference>
<dbReference type="GO" id="GO:0003723">
    <property type="term" value="F:RNA binding"/>
    <property type="evidence" value="ECO:0007669"/>
    <property type="project" value="UniProtKB-KW"/>
</dbReference>